<keyword evidence="3" id="KW-1185">Reference proteome</keyword>
<protein>
    <submittedName>
        <fullName evidence="2">Uncharacterized protein</fullName>
    </submittedName>
</protein>
<proteinExistence type="predicted"/>
<reference evidence="2 3" key="1">
    <citation type="submission" date="2019-07" db="EMBL/GenBank/DDBJ databases">
        <authorList>
            <person name="Jastrzebski P J."/>
            <person name="Paukszto L."/>
            <person name="Jastrzebski P J."/>
        </authorList>
    </citation>
    <scope>NUCLEOTIDE SEQUENCE [LARGE SCALE GENOMIC DNA]</scope>
    <source>
        <strain evidence="2 3">WMS-il1</strain>
    </source>
</reference>
<dbReference type="Proteomes" id="UP000321570">
    <property type="component" value="Unassembled WGS sequence"/>
</dbReference>
<gene>
    <name evidence="2" type="ORF">WMSIL1_LOCUS11427</name>
    <name evidence="1" type="ORF">WMSIL1_LOCUS11469</name>
</gene>
<evidence type="ECO:0000313" key="3">
    <source>
        <dbReference type="Proteomes" id="UP000321570"/>
    </source>
</evidence>
<evidence type="ECO:0000313" key="2">
    <source>
        <dbReference type="EMBL" id="VUZ53043.1"/>
    </source>
</evidence>
<dbReference type="AlphaFoldDB" id="A0A564Z256"/>
<evidence type="ECO:0000313" key="1">
    <source>
        <dbReference type="EMBL" id="VUZ53040.1"/>
    </source>
</evidence>
<dbReference type="EMBL" id="CABIJS010000544">
    <property type="protein sequence ID" value="VUZ53043.1"/>
    <property type="molecule type" value="Genomic_DNA"/>
</dbReference>
<sequence>MVVFTFTFQKGRPQPERRETNREQDAQINSILSNCKLPLMKIQPALLEN</sequence>
<name>A0A564Z256_HYMDI</name>
<organism evidence="2 3">
    <name type="scientific">Hymenolepis diminuta</name>
    <name type="common">Rat tapeworm</name>
    <dbReference type="NCBI Taxonomy" id="6216"/>
    <lineage>
        <taxon>Eukaryota</taxon>
        <taxon>Metazoa</taxon>
        <taxon>Spiralia</taxon>
        <taxon>Lophotrochozoa</taxon>
        <taxon>Platyhelminthes</taxon>
        <taxon>Cestoda</taxon>
        <taxon>Eucestoda</taxon>
        <taxon>Cyclophyllidea</taxon>
        <taxon>Hymenolepididae</taxon>
        <taxon>Hymenolepis</taxon>
    </lineage>
</organism>
<accession>A0A564Z256</accession>
<dbReference type="EMBL" id="CABIJS010000544">
    <property type="protein sequence ID" value="VUZ53040.1"/>
    <property type="molecule type" value="Genomic_DNA"/>
</dbReference>